<protein>
    <submittedName>
        <fullName evidence="2">Uncharacterized protein</fullName>
    </submittedName>
</protein>
<dbReference type="EMBL" id="BMKS01000016">
    <property type="protein sequence ID" value="GGG47320.1"/>
    <property type="molecule type" value="Genomic_DNA"/>
</dbReference>
<evidence type="ECO:0000256" key="1">
    <source>
        <dbReference type="SAM" id="MobiDB-lite"/>
    </source>
</evidence>
<dbReference type="Proteomes" id="UP000597507">
    <property type="component" value="Unassembled WGS sequence"/>
</dbReference>
<keyword evidence="3" id="KW-1185">Reference proteome</keyword>
<feature type="compositionally biased region" description="Low complexity" evidence="1">
    <location>
        <begin position="39"/>
        <end position="56"/>
    </location>
</feature>
<organism evidence="2 3">
    <name type="scientific">Caldovatus sediminis</name>
    <dbReference type="NCBI Taxonomy" id="2041189"/>
    <lineage>
        <taxon>Bacteria</taxon>
        <taxon>Pseudomonadati</taxon>
        <taxon>Pseudomonadota</taxon>
        <taxon>Alphaproteobacteria</taxon>
        <taxon>Acetobacterales</taxon>
        <taxon>Roseomonadaceae</taxon>
        <taxon>Caldovatus</taxon>
    </lineage>
</organism>
<reference evidence="2 3" key="1">
    <citation type="journal article" date="2014" name="Int. J. Syst. Evol. Microbiol.">
        <title>Complete genome sequence of Corynebacterium casei LMG S-19264T (=DSM 44701T), isolated from a smear-ripened cheese.</title>
        <authorList>
            <consortium name="US DOE Joint Genome Institute (JGI-PGF)"/>
            <person name="Walter F."/>
            <person name="Albersmeier A."/>
            <person name="Kalinowski J."/>
            <person name="Ruckert C."/>
        </authorList>
    </citation>
    <scope>NUCLEOTIDE SEQUENCE [LARGE SCALE GENOMIC DNA]</scope>
    <source>
        <strain evidence="2 3">CGMCC 1.16330</strain>
    </source>
</reference>
<feature type="region of interest" description="Disordered" evidence="1">
    <location>
        <begin position="1"/>
        <end position="77"/>
    </location>
</feature>
<dbReference type="AlphaFoldDB" id="A0A8J2ZE53"/>
<proteinExistence type="predicted"/>
<feature type="compositionally biased region" description="Basic and acidic residues" evidence="1">
    <location>
        <begin position="1"/>
        <end position="17"/>
    </location>
</feature>
<name>A0A8J2ZE53_9PROT</name>
<sequence length="77" mass="7931">MQADNRALHRAEGDGPAHARLFQPGGSGRNGKTRRDGRGAPAASGRARGAPRQADPTADRAARRRRPPPGDAGPSAA</sequence>
<gene>
    <name evidence="2" type="ORF">GCM10010964_38360</name>
</gene>
<evidence type="ECO:0000313" key="3">
    <source>
        <dbReference type="Proteomes" id="UP000597507"/>
    </source>
</evidence>
<evidence type="ECO:0000313" key="2">
    <source>
        <dbReference type="EMBL" id="GGG47320.1"/>
    </source>
</evidence>
<accession>A0A8J2ZE53</accession>
<comment type="caution">
    <text evidence="2">The sequence shown here is derived from an EMBL/GenBank/DDBJ whole genome shotgun (WGS) entry which is preliminary data.</text>
</comment>